<accession>A0ABW9KI21</accession>
<proteinExistence type="predicted"/>
<evidence type="ECO:0000313" key="2">
    <source>
        <dbReference type="EMBL" id="MFN2974737.1"/>
    </source>
</evidence>
<gene>
    <name evidence="2" type="ORF">ACK2TP_03095</name>
</gene>
<feature type="chain" id="PRO_5045066619" description="TonB C-terminal domain-containing protein" evidence="1">
    <location>
        <begin position="18"/>
        <end position="117"/>
    </location>
</feature>
<reference evidence="2 3" key="1">
    <citation type="submission" date="2024-12" db="EMBL/GenBank/DDBJ databases">
        <authorList>
            <person name="Lee Y."/>
        </authorList>
    </citation>
    <scope>NUCLEOTIDE SEQUENCE [LARGE SCALE GENOMIC DNA]</scope>
    <source>
        <strain evidence="2 3">03SUJ4</strain>
    </source>
</reference>
<evidence type="ECO:0000313" key="3">
    <source>
        <dbReference type="Proteomes" id="UP001634747"/>
    </source>
</evidence>
<keyword evidence="3" id="KW-1185">Reference proteome</keyword>
<dbReference type="EMBL" id="JBJYXY010000001">
    <property type="protein sequence ID" value="MFN2974737.1"/>
    <property type="molecule type" value="Genomic_DNA"/>
</dbReference>
<name>A0ABW9KI21_9BACT</name>
<comment type="caution">
    <text evidence="2">The sequence shown here is derived from an EMBL/GenBank/DDBJ whole genome shotgun (WGS) entry which is preliminary data.</text>
</comment>
<feature type="signal peptide" evidence="1">
    <location>
        <begin position="1"/>
        <end position="17"/>
    </location>
</feature>
<organism evidence="2 3">
    <name type="scientific">Terriglobus aquaticus</name>
    <dbReference type="NCBI Taxonomy" id="940139"/>
    <lineage>
        <taxon>Bacteria</taxon>
        <taxon>Pseudomonadati</taxon>
        <taxon>Acidobacteriota</taxon>
        <taxon>Terriglobia</taxon>
        <taxon>Terriglobales</taxon>
        <taxon>Acidobacteriaceae</taxon>
        <taxon>Terriglobus</taxon>
    </lineage>
</organism>
<protein>
    <recommendedName>
        <fullName evidence="4">TonB C-terminal domain-containing protein</fullName>
    </recommendedName>
</protein>
<evidence type="ECO:0000256" key="1">
    <source>
        <dbReference type="SAM" id="SignalP"/>
    </source>
</evidence>
<dbReference type="Gene3D" id="3.30.1150.10">
    <property type="match status" value="1"/>
</dbReference>
<dbReference type="Proteomes" id="UP001634747">
    <property type="component" value="Unassembled WGS sequence"/>
</dbReference>
<sequence length="117" mass="12803">MWRVVLCLFLLEGCAFAQGADAPVKLSSGVVAGNLLSKPAPPNLCSFHANGAWIARVAIDENGNVVDAEMVNRREGDAVYVAWVRQFRYKYFQQGGRPIRVTSTVTVNVSCERGTSR</sequence>
<evidence type="ECO:0008006" key="4">
    <source>
        <dbReference type="Google" id="ProtNLM"/>
    </source>
</evidence>
<dbReference type="SUPFAM" id="SSF74653">
    <property type="entry name" value="TolA/TonB C-terminal domain"/>
    <property type="match status" value="1"/>
</dbReference>
<keyword evidence="1" id="KW-0732">Signal</keyword>
<dbReference type="RefSeq" id="WP_263413707.1">
    <property type="nucleotide sequence ID" value="NZ_BAABBH010000001.1"/>
</dbReference>